<gene>
    <name evidence="1" type="ORF">PAC_09237</name>
</gene>
<dbReference type="SUPFAM" id="SSF81383">
    <property type="entry name" value="F-box domain"/>
    <property type="match status" value="1"/>
</dbReference>
<organism evidence="1 2">
    <name type="scientific">Phialocephala subalpina</name>
    <dbReference type="NCBI Taxonomy" id="576137"/>
    <lineage>
        <taxon>Eukaryota</taxon>
        <taxon>Fungi</taxon>
        <taxon>Dikarya</taxon>
        <taxon>Ascomycota</taxon>
        <taxon>Pezizomycotina</taxon>
        <taxon>Leotiomycetes</taxon>
        <taxon>Helotiales</taxon>
        <taxon>Mollisiaceae</taxon>
        <taxon>Phialocephala</taxon>
        <taxon>Phialocephala fortinii species complex</taxon>
    </lineage>
</organism>
<sequence length="162" mass="18465">MSIRHPTDLTLAMAGTFDTSLSSIEEQDAEDDCKPDPRKAKKLTLDSLPADVLRTIFDALPDVSSVCLGLTCTALYPLHRAKYGTVKLTRFIDFGKRHIRITELVRDFFPGLMFYPKLSKYVSISRYHRLTLKDLKEHRRRYGLPQIGGIHVVEQGEGWLTD</sequence>
<dbReference type="AlphaFoldDB" id="A0A1L7X2S9"/>
<evidence type="ECO:0000313" key="1">
    <source>
        <dbReference type="EMBL" id="CZR59345.1"/>
    </source>
</evidence>
<name>A0A1L7X2S9_9HELO</name>
<dbReference type="OrthoDB" id="3544784at2759"/>
<accession>A0A1L7X2S9</accession>
<protein>
    <recommendedName>
        <fullName evidence="3">F-box domain-containing protein</fullName>
    </recommendedName>
</protein>
<dbReference type="EMBL" id="FJOG01000013">
    <property type="protein sequence ID" value="CZR59345.1"/>
    <property type="molecule type" value="Genomic_DNA"/>
</dbReference>
<keyword evidence="2" id="KW-1185">Reference proteome</keyword>
<reference evidence="1 2" key="1">
    <citation type="submission" date="2016-03" db="EMBL/GenBank/DDBJ databases">
        <authorList>
            <person name="Ploux O."/>
        </authorList>
    </citation>
    <scope>NUCLEOTIDE SEQUENCE [LARGE SCALE GENOMIC DNA]</scope>
    <source>
        <strain evidence="1 2">UAMH 11012</strain>
    </source>
</reference>
<dbReference type="Proteomes" id="UP000184330">
    <property type="component" value="Unassembled WGS sequence"/>
</dbReference>
<evidence type="ECO:0000313" key="2">
    <source>
        <dbReference type="Proteomes" id="UP000184330"/>
    </source>
</evidence>
<proteinExistence type="predicted"/>
<evidence type="ECO:0008006" key="3">
    <source>
        <dbReference type="Google" id="ProtNLM"/>
    </source>
</evidence>
<dbReference type="InterPro" id="IPR036047">
    <property type="entry name" value="F-box-like_dom_sf"/>
</dbReference>